<keyword evidence="12" id="KW-0963">Cytoplasm</keyword>
<dbReference type="EMBL" id="AXCZ01000150">
    <property type="protein sequence ID" value="KGM10259.1"/>
    <property type="molecule type" value="Genomic_DNA"/>
</dbReference>
<evidence type="ECO:0000313" key="14">
    <source>
        <dbReference type="EMBL" id="KGM10259.1"/>
    </source>
</evidence>
<feature type="domain" description="Amine oxidase" evidence="13">
    <location>
        <begin position="36"/>
        <end position="361"/>
    </location>
</feature>
<dbReference type="InterPro" id="IPR036188">
    <property type="entry name" value="FAD/NAD-bd_sf"/>
</dbReference>
<keyword evidence="9 12" id="KW-0274">FAD</keyword>
<evidence type="ECO:0000256" key="12">
    <source>
        <dbReference type="RuleBase" id="RU364052"/>
    </source>
</evidence>
<evidence type="ECO:0000256" key="6">
    <source>
        <dbReference type="ARBA" id="ARBA00012402"/>
    </source>
</evidence>
<keyword evidence="8 12" id="KW-0285">Flavoprotein</keyword>
<accession>A0A0A0BT12</accession>
<evidence type="ECO:0000256" key="11">
    <source>
        <dbReference type="ARBA" id="ARBA00023133"/>
    </source>
</evidence>
<reference evidence="14 15" key="1">
    <citation type="submission" date="2013-08" db="EMBL/GenBank/DDBJ databases">
        <title>Genome sequencing of Cellulomonas bogoriensis 69B4.</title>
        <authorList>
            <person name="Chen F."/>
            <person name="Li Y."/>
            <person name="Wang G."/>
        </authorList>
    </citation>
    <scope>NUCLEOTIDE SEQUENCE [LARGE SCALE GENOMIC DNA]</scope>
    <source>
        <strain evidence="14 15">69B4</strain>
    </source>
</reference>
<dbReference type="OrthoDB" id="3450553at2"/>
<comment type="function">
    <text evidence="3 12">Involved in coproporphyrin-dependent heme b biosynthesis. Catalyzes the oxidation of coproporphyrinogen III to coproporphyrin III.</text>
</comment>
<dbReference type="NCBIfam" id="TIGR00562">
    <property type="entry name" value="proto_IX_ox"/>
    <property type="match status" value="1"/>
</dbReference>
<protein>
    <recommendedName>
        <fullName evidence="7 12">Coproporphyrinogen III oxidase</fullName>
        <ecNumber evidence="6 12">1.3.3.15</ecNumber>
    </recommendedName>
</protein>
<dbReference type="InterPro" id="IPR004572">
    <property type="entry name" value="Protoporphyrinogen_oxidase"/>
</dbReference>
<dbReference type="Pfam" id="PF01593">
    <property type="entry name" value="Amino_oxidase"/>
    <property type="match status" value="1"/>
</dbReference>
<evidence type="ECO:0000259" key="13">
    <source>
        <dbReference type="Pfam" id="PF01593"/>
    </source>
</evidence>
<dbReference type="AlphaFoldDB" id="A0A0A0BT12"/>
<proteinExistence type="inferred from homology"/>
<dbReference type="InterPro" id="IPR050464">
    <property type="entry name" value="Zeta_carotene_desat/Oxidored"/>
</dbReference>
<dbReference type="PANTHER" id="PTHR42923">
    <property type="entry name" value="PROTOPORPHYRINOGEN OXIDASE"/>
    <property type="match status" value="1"/>
</dbReference>
<dbReference type="GO" id="GO:0004729">
    <property type="term" value="F:oxygen-dependent protoporphyrinogen oxidase activity"/>
    <property type="evidence" value="ECO:0007669"/>
    <property type="project" value="UniProtKB-UniRule"/>
</dbReference>
<keyword evidence="10 12" id="KW-0560">Oxidoreductase</keyword>
<evidence type="ECO:0000256" key="10">
    <source>
        <dbReference type="ARBA" id="ARBA00023002"/>
    </source>
</evidence>
<comment type="pathway">
    <text evidence="4 12">Porphyrin-containing compound metabolism; protoheme biosynthesis.</text>
</comment>
<evidence type="ECO:0000256" key="1">
    <source>
        <dbReference type="ARBA" id="ARBA00001755"/>
    </source>
</evidence>
<evidence type="ECO:0000256" key="2">
    <source>
        <dbReference type="ARBA" id="ARBA00001974"/>
    </source>
</evidence>
<dbReference type="RefSeq" id="WP_052105480.1">
    <property type="nucleotide sequence ID" value="NZ_AXCZ01000150.1"/>
</dbReference>
<comment type="caution">
    <text evidence="14">The sequence shown here is derived from an EMBL/GenBank/DDBJ whole genome shotgun (WGS) entry which is preliminary data.</text>
</comment>
<feature type="non-terminal residue" evidence="14">
    <location>
        <position position="1"/>
    </location>
</feature>
<comment type="catalytic activity">
    <reaction evidence="1">
        <text>coproporphyrinogen III + 3 O2 = coproporphyrin III + 3 H2O2</text>
        <dbReference type="Rhea" id="RHEA:43436"/>
        <dbReference type="ChEBI" id="CHEBI:15379"/>
        <dbReference type="ChEBI" id="CHEBI:16240"/>
        <dbReference type="ChEBI" id="CHEBI:57309"/>
        <dbReference type="ChEBI" id="CHEBI:131725"/>
        <dbReference type="EC" id="1.3.3.15"/>
    </reaction>
    <physiologicalReaction direction="left-to-right" evidence="1">
        <dbReference type="Rhea" id="RHEA:43437"/>
    </physiologicalReaction>
</comment>
<dbReference type="UniPathway" id="UPA00252"/>
<organism evidence="14 15">
    <name type="scientific">Cellulomonas bogoriensis 69B4 = DSM 16987</name>
    <dbReference type="NCBI Taxonomy" id="1386082"/>
    <lineage>
        <taxon>Bacteria</taxon>
        <taxon>Bacillati</taxon>
        <taxon>Actinomycetota</taxon>
        <taxon>Actinomycetes</taxon>
        <taxon>Micrococcales</taxon>
        <taxon>Cellulomonadaceae</taxon>
        <taxon>Cellulomonas</taxon>
    </lineage>
</organism>
<keyword evidence="15" id="KW-1185">Reference proteome</keyword>
<dbReference type="Gene3D" id="1.10.3110.10">
    <property type="entry name" value="protoporphyrinogen ix oxidase, domain 3"/>
    <property type="match status" value="1"/>
</dbReference>
<evidence type="ECO:0000313" key="15">
    <source>
        <dbReference type="Proteomes" id="UP000054314"/>
    </source>
</evidence>
<evidence type="ECO:0000256" key="7">
    <source>
        <dbReference type="ARBA" id="ARBA00019046"/>
    </source>
</evidence>
<keyword evidence="11 12" id="KW-0350">Heme biosynthesis</keyword>
<dbReference type="InterPro" id="IPR002937">
    <property type="entry name" value="Amino_oxidase"/>
</dbReference>
<dbReference type="Gene3D" id="3.50.50.60">
    <property type="entry name" value="FAD/NAD(P)-binding domain"/>
    <property type="match status" value="1"/>
</dbReference>
<comment type="cofactor">
    <cofactor evidence="2 12">
        <name>FAD</name>
        <dbReference type="ChEBI" id="CHEBI:57692"/>
    </cofactor>
</comment>
<evidence type="ECO:0000256" key="4">
    <source>
        <dbReference type="ARBA" id="ARBA00004744"/>
    </source>
</evidence>
<gene>
    <name evidence="14" type="ORF">N869_04985</name>
</gene>
<dbReference type="SUPFAM" id="SSF54373">
    <property type="entry name" value="FAD-linked reductases, C-terminal domain"/>
    <property type="match status" value="1"/>
</dbReference>
<sequence length="371" mass="38592">TPRGLRPLPDGMTPTGPTRFVPVLRSRTLGPRGVVRAGLEPLLARAATGDDVSVGEFVTRRFGAQVCDRLVQPLLGGIHAADVHDLSLQAIAPPLAQLRTSGDSVLLTQLRRRRATPATTTGGRPPGFTTFTGGLTTLTDALLTGTTVTVRTSTGATALDRDTDGTWQVTTSRGDVLPADGVVLAVPPHAATSLLGHAPDAVAALAGIRTTSVVTVLLALPRGATSGRGTGLLVPPGGFLRAAVMLTAKWPHLADLPHDLVRLSAGRAGEEDVTELDDQTILRRVRRDLRDLLGVTADPVDVLVRRLPRAMPLMEVGHTARIRAARAALADHPGLVLAGAAYDGASLGACVTSGERAATALAMTPQREAVR</sequence>
<evidence type="ECO:0000256" key="3">
    <source>
        <dbReference type="ARBA" id="ARBA00002185"/>
    </source>
</evidence>
<dbReference type="Proteomes" id="UP000054314">
    <property type="component" value="Unassembled WGS sequence"/>
</dbReference>
<dbReference type="PANTHER" id="PTHR42923:SF3">
    <property type="entry name" value="PROTOPORPHYRINOGEN OXIDASE"/>
    <property type="match status" value="1"/>
</dbReference>
<dbReference type="Gene3D" id="3.90.660.20">
    <property type="entry name" value="Protoporphyrinogen oxidase, mitochondrial, domain 2"/>
    <property type="match status" value="1"/>
</dbReference>
<dbReference type="GO" id="GO:0005737">
    <property type="term" value="C:cytoplasm"/>
    <property type="evidence" value="ECO:0007669"/>
    <property type="project" value="UniProtKB-SubCell"/>
</dbReference>
<comment type="subcellular location">
    <subcellularLocation>
        <location evidence="12">Cytoplasm</location>
    </subcellularLocation>
</comment>
<evidence type="ECO:0000256" key="5">
    <source>
        <dbReference type="ARBA" id="ARBA00008310"/>
    </source>
</evidence>
<dbReference type="EC" id="1.3.3.15" evidence="6 12"/>
<evidence type="ECO:0000256" key="8">
    <source>
        <dbReference type="ARBA" id="ARBA00022630"/>
    </source>
</evidence>
<dbReference type="SUPFAM" id="SSF51905">
    <property type="entry name" value="FAD/NAD(P)-binding domain"/>
    <property type="match status" value="1"/>
</dbReference>
<dbReference type="GO" id="GO:0006783">
    <property type="term" value="P:heme biosynthetic process"/>
    <property type="evidence" value="ECO:0007669"/>
    <property type="project" value="UniProtKB-UniRule"/>
</dbReference>
<comment type="similarity">
    <text evidence="5 12">Belongs to the protoporphyrinogen/coproporphyrinogen oxidase family. Coproporphyrinogen III oxidase subfamily.</text>
</comment>
<name>A0A0A0BT12_9CELL</name>
<evidence type="ECO:0000256" key="9">
    <source>
        <dbReference type="ARBA" id="ARBA00022827"/>
    </source>
</evidence>